<evidence type="ECO:0000313" key="2">
    <source>
        <dbReference type="Proteomes" id="UP000886700"/>
    </source>
</evidence>
<reference evidence="3" key="1">
    <citation type="submission" date="2025-08" db="UniProtKB">
        <authorList>
            <consortium name="RefSeq"/>
        </authorList>
    </citation>
    <scope>IDENTIFICATION</scope>
    <source>
        <tissue evidence="3">Liver</tissue>
    </source>
</reference>
<dbReference type="InterPro" id="IPR029203">
    <property type="entry name" value="TKTI1"/>
</dbReference>
<proteinExistence type="predicted"/>
<dbReference type="AlphaFoldDB" id="A0A1U7R8G1"/>
<evidence type="ECO:0000256" key="1">
    <source>
        <dbReference type="SAM" id="MobiDB-lite"/>
    </source>
</evidence>
<feature type="region of interest" description="Disordered" evidence="1">
    <location>
        <begin position="173"/>
        <end position="206"/>
    </location>
</feature>
<dbReference type="PANTHER" id="PTHR31254:SF1">
    <property type="entry name" value="TEKTIN BUNDLE-INTERACTING PROTEIN 1"/>
    <property type="match status" value="1"/>
</dbReference>
<dbReference type="GO" id="GO:0036126">
    <property type="term" value="C:sperm flagellum"/>
    <property type="evidence" value="ECO:0007669"/>
    <property type="project" value="Ensembl"/>
</dbReference>
<protein>
    <submittedName>
        <fullName evidence="3">Uncharacterized protein C19orf71 homolog</fullName>
    </submittedName>
</protein>
<dbReference type="PANTHER" id="PTHR31254">
    <property type="entry name" value="HYPOTHETICAL PROTEIN LOC690617"/>
    <property type="match status" value="1"/>
</dbReference>
<dbReference type="RefSeq" id="XP_005083313.1">
    <property type="nucleotide sequence ID" value="XM_005083256.4"/>
</dbReference>
<dbReference type="Proteomes" id="UP000886700">
    <property type="component" value="Unplaced"/>
</dbReference>
<dbReference type="OrthoDB" id="9895442at2759"/>
<keyword evidence="2" id="KW-1185">Reference proteome</keyword>
<gene>
    <name evidence="3" type="primary">CUNH19orf71</name>
</gene>
<dbReference type="GO" id="GO:0030317">
    <property type="term" value="P:flagellated sperm motility"/>
    <property type="evidence" value="ECO:0007669"/>
    <property type="project" value="Ensembl"/>
</dbReference>
<sequence length="206" mass="23789">MENLRREAARPYVPSGTLERYFPAPLHSNDYLSMEGARWAPAIQQAVRWKFAPMGRDAAGQVWYTGLTNSEPREAWYMLPSALDSPYREAHARWHGCFKSRQRSLPTAYTQHLRETAFWDPTLPAQYLSPGTRWGCVPWRDRHIRGKEFAVNRNQFGAELPWRSDYVPYLSPPQRPRYTSQDFRHLGGDRPCPATGQPPPAFTPSL</sequence>
<dbReference type="GO" id="GO:0160111">
    <property type="term" value="C:axonemal A tubule inner sheath"/>
    <property type="evidence" value="ECO:0007669"/>
    <property type="project" value="Ensembl"/>
</dbReference>
<dbReference type="CTD" id="100128569"/>
<feature type="compositionally biased region" description="Pro residues" evidence="1">
    <location>
        <begin position="196"/>
        <end position="206"/>
    </location>
</feature>
<dbReference type="KEGG" id="maua:101842017"/>
<organism evidence="2 3">
    <name type="scientific">Mesocricetus auratus</name>
    <name type="common">Golden hamster</name>
    <dbReference type="NCBI Taxonomy" id="10036"/>
    <lineage>
        <taxon>Eukaryota</taxon>
        <taxon>Metazoa</taxon>
        <taxon>Chordata</taxon>
        <taxon>Craniata</taxon>
        <taxon>Vertebrata</taxon>
        <taxon>Euteleostomi</taxon>
        <taxon>Mammalia</taxon>
        <taxon>Eutheria</taxon>
        <taxon>Euarchontoglires</taxon>
        <taxon>Glires</taxon>
        <taxon>Rodentia</taxon>
        <taxon>Myomorpha</taxon>
        <taxon>Muroidea</taxon>
        <taxon>Cricetidae</taxon>
        <taxon>Cricetinae</taxon>
        <taxon>Mesocricetus</taxon>
    </lineage>
</organism>
<dbReference type="Pfam" id="PF15041">
    <property type="entry name" value="TKTI1"/>
    <property type="match status" value="1"/>
</dbReference>
<dbReference type="eggNOG" id="ENOG502S0K8">
    <property type="taxonomic scope" value="Eukaryota"/>
</dbReference>
<evidence type="ECO:0000313" key="3">
    <source>
        <dbReference type="RefSeq" id="XP_005083313.1"/>
    </source>
</evidence>
<dbReference type="GeneID" id="101842017"/>
<name>A0A1U7R8G1_MESAU</name>
<accession>A0A1U7R8G1</accession>
<dbReference type="STRING" id="10036.ENSMAUP00000009604"/>